<keyword evidence="5" id="KW-1185">Reference proteome</keyword>
<dbReference type="Pfam" id="PF26176">
    <property type="entry name" value="zf_C2H2_17_2"/>
    <property type="match status" value="1"/>
</dbReference>
<feature type="region of interest" description="Disordered" evidence="2">
    <location>
        <begin position="245"/>
        <end position="285"/>
    </location>
</feature>
<dbReference type="PROSITE" id="PS50157">
    <property type="entry name" value="ZINC_FINGER_C2H2_2"/>
    <property type="match status" value="1"/>
</dbReference>
<evidence type="ECO:0000256" key="1">
    <source>
        <dbReference type="PROSITE-ProRule" id="PRU00042"/>
    </source>
</evidence>
<dbReference type="GO" id="GO:0005634">
    <property type="term" value="C:nucleus"/>
    <property type="evidence" value="ECO:0007669"/>
    <property type="project" value="TreeGrafter"/>
</dbReference>
<accession>A0AAN7AN83</accession>
<proteinExistence type="predicted"/>
<dbReference type="InterPro" id="IPR059009">
    <property type="entry name" value="Znf_C2H2_17_1st"/>
</dbReference>
<dbReference type="GO" id="GO:0008270">
    <property type="term" value="F:zinc ion binding"/>
    <property type="evidence" value="ECO:0007669"/>
    <property type="project" value="UniProtKB-KW"/>
</dbReference>
<evidence type="ECO:0000256" key="2">
    <source>
        <dbReference type="SAM" id="MobiDB-lite"/>
    </source>
</evidence>
<dbReference type="Pfam" id="PF26177">
    <property type="entry name" value="zf_C2H2_17_1st"/>
    <property type="match status" value="1"/>
</dbReference>
<organism evidence="4 5">
    <name type="scientific">Podospora australis</name>
    <dbReference type="NCBI Taxonomy" id="1536484"/>
    <lineage>
        <taxon>Eukaryota</taxon>
        <taxon>Fungi</taxon>
        <taxon>Dikarya</taxon>
        <taxon>Ascomycota</taxon>
        <taxon>Pezizomycotina</taxon>
        <taxon>Sordariomycetes</taxon>
        <taxon>Sordariomycetidae</taxon>
        <taxon>Sordariales</taxon>
        <taxon>Podosporaceae</taxon>
        <taxon>Podospora</taxon>
    </lineage>
</organism>
<dbReference type="InterPro" id="IPR059095">
    <property type="entry name" value="Znf_C2H2_17_2nd"/>
</dbReference>
<comment type="caution">
    <text evidence="4">The sequence shown here is derived from an EMBL/GenBank/DDBJ whole genome shotgun (WGS) entry which is preliminary data.</text>
</comment>
<name>A0AAN7AN83_9PEZI</name>
<dbReference type="InterPro" id="IPR013087">
    <property type="entry name" value="Znf_C2H2_type"/>
</dbReference>
<keyword evidence="1" id="KW-0863">Zinc-finger</keyword>
<feature type="domain" description="C2H2-type" evidence="3">
    <location>
        <begin position="221"/>
        <end position="250"/>
    </location>
</feature>
<keyword evidence="1" id="KW-0479">Metal-binding</keyword>
<sequence>MSVSVVYELRNPMHEGSGGYPNMDDHHHHDATAELDRYTADPNDSVVNDLAQVAHFTAPQPHSPSPEFVDEKVFEVDATRHLAEVPEQDRIELPPIHAPLHSLSSPPSSHAVSMPLHKDDSPTATTPQRSKAIPKPQREETKNNEGKFVCTYLGCMEDVREFGRKCEWNKHMDKHDRPYKCAAEGCEKLPGFTYSGGLLRHEREVHGKHGGPKNSFYCPHINCKRHAGKGFSRQENLNEHLRRVHTQSGGGASNGTEPETDDAASDHAVTQLGIPQKRKREDDDMDIREEIKRVRSENEELRKQVHAQTQQTAMMIEQIAQLQAELSAQRVVVPETPIATAPMI</sequence>
<evidence type="ECO:0000313" key="5">
    <source>
        <dbReference type="Proteomes" id="UP001302126"/>
    </source>
</evidence>
<protein>
    <submittedName>
        <fullName evidence="4">Cell wall transcription factor ACE2</fullName>
    </submittedName>
</protein>
<dbReference type="SMART" id="SM00355">
    <property type="entry name" value="ZnF_C2H2"/>
    <property type="match status" value="3"/>
</dbReference>
<evidence type="ECO:0000313" key="4">
    <source>
        <dbReference type="EMBL" id="KAK4192939.1"/>
    </source>
</evidence>
<feature type="compositionally biased region" description="Low complexity" evidence="2">
    <location>
        <begin position="97"/>
        <end position="111"/>
    </location>
</feature>
<gene>
    <name evidence="4" type="ORF">QBC35DRAFT_469271</name>
</gene>
<dbReference type="AlphaFoldDB" id="A0AAN7AN83"/>
<dbReference type="Proteomes" id="UP001302126">
    <property type="component" value="Unassembled WGS sequence"/>
</dbReference>
<dbReference type="PANTHER" id="PTHR46179">
    <property type="entry name" value="ZINC FINGER PROTEIN"/>
    <property type="match status" value="1"/>
</dbReference>
<dbReference type="Gene3D" id="3.30.160.60">
    <property type="entry name" value="Classic Zinc Finger"/>
    <property type="match status" value="2"/>
</dbReference>
<dbReference type="InterPro" id="IPR051061">
    <property type="entry name" value="Zinc_finger_trans_reg"/>
</dbReference>
<keyword evidence="1" id="KW-0862">Zinc</keyword>
<evidence type="ECO:0000259" key="3">
    <source>
        <dbReference type="PROSITE" id="PS50157"/>
    </source>
</evidence>
<feature type="region of interest" description="Disordered" evidence="2">
    <location>
        <begin position="97"/>
        <end position="141"/>
    </location>
</feature>
<dbReference type="GO" id="GO:0006357">
    <property type="term" value="P:regulation of transcription by RNA polymerase II"/>
    <property type="evidence" value="ECO:0007669"/>
    <property type="project" value="TreeGrafter"/>
</dbReference>
<reference evidence="4" key="2">
    <citation type="submission" date="2023-05" db="EMBL/GenBank/DDBJ databases">
        <authorList>
            <consortium name="Lawrence Berkeley National Laboratory"/>
            <person name="Steindorff A."/>
            <person name="Hensen N."/>
            <person name="Bonometti L."/>
            <person name="Westerberg I."/>
            <person name="Brannstrom I.O."/>
            <person name="Guillou S."/>
            <person name="Cros-Aarteil S."/>
            <person name="Calhoun S."/>
            <person name="Haridas S."/>
            <person name="Kuo A."/>
            <person name="Mondo S."/>
            <person name="Pangilinan J."/>
            <person name="Riley R."/>
            <person name="Labutti K."/>
            <person name="Andreopoulos B."/>
            <person name="Lipzen A."/>
            <person name="Chen C."/>
            <person name="Yanf M."/>
            <person name="Daum C."/>
            <person name="Ng V."/>
            <person name="Clum A."/>
            <person name="Ohm R."/>
            <person name="Martin F."/>
            <person name="Silar P."/>
            <person name="Natvig D."/>
            <person name="Lalanne C."/>
            <person name="Gautier V."/>
            <person name="Ament-Velasquez S.L."/>
            <person name="Kruys A."/>
            <person name="Hutchinson M.I."/>
            <person name="Powell A.J."/>
            <person name="Barry K."/>
            <person name="Miller A.N."/>
            <person name="Grigoriev I.V."/>
            <person name="Debuchy R."/>
            <person name="Gladieux P."/>
            <person name="Thoren M.H."/>
            <person name="Johannesson H."/>
        </authorList>
    </citation>
    <scope>NUCLEOTIDE SEQUENCE</scope>
    <source>
        <strain evidence="4">PSN309</strain>
    </source>
</reference>
<reference evidence="4" key="1">
    <citation type="journal article" date="2023" name="Mol. Phylogenet. Evol.">
        <title>Genome-scale phylogeny and comparative genomics of the fungal order Sordariales.</title>
        <authorList>
            <person name="Hensen N."/>
            <person name="Bonometti L."/>
            <person name="Westerberg I."/>
            <person name="Brannstrom I.O."/>
            <person name="Guillou S."/>
            <person name="Cros-Aarteil S."/>
            <person name="Calhoun S."/>
            <person name="Haridas S."/>
            <person name="Kuo A."/>
            <person name="Mondo S."/>
            <person name="Pangilinan J."/>
            <person name="Riley R."/>
            <person name="LaButti K."/>
            <person name="Andreopoulos B."/>
            <person name="Lipzen A."/>
            <person name="Chen C."/>
            <person name="Yan M."/>
            <person name="Daum C."/>
            <person name="Ng V."/>
            <person name="Clum A."/>
            <person name="Steindorff A."/>
            <person name="Ohm R.A."/>
            <person name="Martin F."/>
            <person name="Silar P."/>
            <person name="Natvig D.O."/>
            <person name="Lalanne C."/>
            <person name="Gautier V."/>
            <person name="Ament-Velasquez S.L."/>
            <person name="Kruys A."/>
            <person name="Hutchinson M.I."/>
            <person name="Powell A.J."/>
            <person name="Barry K."/>
            <person name="Miller A.N."/>
            <person name="Grigoriev I.V."/>
            <person name="Debuchy R."/>
            <person name="Gladieux P."/>
            <person name="Hiltunen Thoren M."/>
            <person name="Johannesson H."/>
        </authorList>
    </citation>
    <scope>NUCLEOTIDE SEQUENCE</scope>
    <source>
        <strain evidence="4">PSN309</strain>
    </source>
</reference>
<dbReference type="EMBL" id="MU864352">
    <property type="protein sequence ID" value="KAK4192939.1"/>
    <property type="molecule type" value="Genomic_DNA"/>
</dbReference>
<dbReference type="PANTHER" id="PTHR46179:SF24">
    <property type="entry name" value="C2H2-TYPE DOMAIN-CONTAINING PROTEIN"/>
    <property type="match status" value="1"/>
</dbReference>